<dbReference type="AlphaFoldDB" id="A0A367ZNB3"/>
<evidence type="ECO:0000313" key="1">
    <source>
        <dbReference type="EMBL" id="RCK79540.1"/>
    </source>
</evidence>
<dbReference type="EMBL" id="QOQW01000012">
    <property type="protein sequence ID" value="RCK79540.1"/>
    <property type="molecule type" value="Genomic_DNA"/>
</dbReference>
<comment type="caution">
    <text evidence="1">The sequence shown here is derived from an EMBL/GenBank/DDBJ whole genome shotgun (WGS) entry which is preliminary data.</text>
</comment>
<name>A0A367ZNB3_9BACT</name>
<protein>
    <submittedName>
        <fullName evidence="1">Uncharacterized protein</fullName>
    </submittedName>
</protein>
<reference evidence="1 2" key="1">
    <citation type="submission" date="2018-05" db="EMBL/GenBank/DDBJ databases">
        <title>A metagenomic window into the 2 km-deep terrestrial subsurface aquifer revealed taxonomically and functionally diverse microbial community comprising novel uncultured bacterial lineages.</title>
        <authorList>
            <person name="Kadnikov V.V."/>
            <person name="Mardanov A.V."/>
            <person name="Beletsky A.V."/>
            <person name="Banks D."/>
            <person name="Pimenov N.V."/>
            <person name="Frank Y.A."/>
            <person name="Karnachuk O.V."/>
            <person name="Ravin N.V."/>
        </authorList>
    </citation>
    <scope>NUCLEOTIDE SEQUENCE [LARGE SCALE GENOMIC DNA]</scope>
    <source>
        <strain evidence="1">BY5</strain>
    </source>
</reference>
<organism evidence="1 2">
    <name type="scientific">Candidatus Ozemobacter sibiricus</name>
    <dbReference type="NCBI Taxonomy" id="2268124"/>
    <lineage>
        <taxon>Bacteria</taxon>
        <taxon>Candidatus Ozemobacteria</taxon>
        <taxon>Candidatus Ozemobacterales</taxon>
        <taxon>Candidatus Ozemobacteraceae</taxon>
        <taxon>Candidatus Ozemobacter</taxon>
    </lineage>
</organism>
<accession>A0A367ZNB3</accession>
<proteinExistence type="predicted"/>
<evidence type="ECO:0000313" key="2">
    <source>
        <dbReference type="Proteomes" id="UP000252355"/>
    </source>
</evidence>
<gene>
    <name evidence="1" type="ORF">OZSIB_4294</name>
</gene>
<dbReference type="Proteomes" id="UP000252355">
    <property type="component" value="Unassembled WGS sequence"/>
</dbReference>
<sequence>MMLAPPPGPTRTHLMTARAPDARRWAFLASRGASARTPGLAVRLIPVAR</sequence>